<sequence length="126" mass="14855">MKKIEYEDDKLKHPFKIKGMSADFYGLNVDHIQLILEKHILQVVVKKDNDNMFYGSIKELMITTQGSTITDLVTDVAIQLKEYADDYFNNFDRYYHSRNRRSHFPFLLKVVVQKDVKAIEQLIIIA</sequence>
<protein>
    <submittedName>
        <fullName evidence="1">Uncharacterized protein</fullName>
    </submittedName>
</protein>
<proteinExistence type="predicted"/>
<evidence type="ECO:0000313" key="2">
    <source>
        <dbReference type="Proteomes" id="UP000281498"/>
    </source>
</evidence>
<evidence type="ECO:0000313" key="1">
    <source>
        <dbReference type="EMBL" id="RKL65801.1"/>
    </source>
</evidence>
<gene>
    <name evidence="1" type="ORF">CR203_18230</name>
</gene>
<keyword evidence="2" id="KW-1185">Reference proteome</keyword>
<reference evidence="1 2" key="1">
    <citation type="submission" date="2017-10" db="EMBL/GenBank/DDBJ databases">
        <title>Bacillus sp. nov., a halophilic bacterium isolated from a Keqin Lake.</title>
        <authorList>
            <person name="Wang H."/>
        </authorList>
    </citation>
    <scope>NUCLEOTIDE SEQUENCE [LARGE SCALE GENOMIC DNA]</scope>
    <source>
        <strain evidence="1 2">KCTC 13187</strain>
    </source>
</reference>
<dbReference type="EMBL" id="PDOE01000011">
    <property type="protein sequence ID" value="RKL65801.1"/>
    <property type="molecule type" value="Genomic_DNA"/>
</dbReference>
<dbReference type="Pfam" id="PF12910">
    <property type="entry name" value="PHD_like"/>
    <property type="match status" value="1"/>
</dbReference>
<dbReference type="AlphaFoldDB" id="A0A3A9K673"/>
<dbReference type="RefSeq" id="WP_110937937.1">
    <property type="nucleotide sequence ID" value="NZ_KZ614147.1"/>
</dbReference>
<name>A0A3A9K673_9BACI</name>
<dbReference type="OrthoDB" id="2374448at2"/>
<dbReference type="Proteomes" id="UP000281498">
    <property type="component" value="Unassembled WGS sequence"/>
</dbReference>
<accession>A0A3A9K673</accession>
<organism evidence="1 2">
    <name type="scientific">Salipaludibacillus neizhouensis</name>
    <dbReference type="NCBI Taxonomy" id="885475"/>
    <lineage>
        <taxon>Bacteria</taxon>
        <taxon>Bacillati</taxon>
        <taxon>Bacillota</taxon>
        <taxon>Bacilli</taxon>
        <taxon>Bacillales</taxon>
        <taxon>Bacillaceae</taxon>
    </lineage>
</organism>
<dbReference type="Gene3D" id="3.30.160.620">
    <property type="match status" value="1"/>
</dbReference>
<comment type="caution">
    <text evidence="1">The sequence shown here is derived from an EMBL/GenBank/DDBJ whole genome shotgun (WGS) entry which is preliminary data.</text>
</comment>
<dbReference type="InterPro" id="IPR035424">
    <property type="entry name" value="Antitoxin_RelB"/>
</dbReference>